<feature type="transmembrane region" description="Helical" evidence="5">
    <location>
        <begin position="48"/>
        <end position="64"/>
    </location>
</feature>
<dbReference type="PATRIC" id="fig|272562.8.peg.458"/>
<evidence type="ECO:0000256" key="1">
    <source>
        <dbReference type="ARBA" id="ARBA00004141"/>
    </source>
</evidence>
<keyword evidence="4 5" id="KW-0472">Membrane</keyword>
<dbReference type="GO" id="GO:0016020">
    <property type="term" value="C:membrane"/>
    <property type="evidence" value="ECO:0007669"/>
    <property type="project" value="UniProtKB-SubCell"/>
</dbReference>
<protein>
    <submittedName>
        <fullName evidence="6">Amino acid transporter</fullName>
    </submittedName>
</protein>
<feature type="transmembrane region" description="Helical" evidence="5">
    <location>
        <begin position="141"/>
        <end position="161"/>
    </location>
</feature>
<feature type="transmembrane region" description="Helical" evidence="5">
    <location>
        <begin position="109"/>
        <end position="135"/>
    </location>
</feature>
<dbReference type="STRING" id="272562.CA_C0272"/>
<evidence type="ECO:0000313" key="6">
    <source>
        <dbReference type="EMBL" id="AAK78253.1"/>
    </source>
</evidence>
<accession>Q97MC6</accession>
<dbReference type="PIR" id="B96933">
    <property type="entry name" value="B96933"/>
</dbReference>
<feature type="transmembrane region" description="Helical" evidence="5">
    <location>
        <begin position="435"/>
        <end position="453"/>
    </location>
</feature>
<evidence type="ECO:0000256" key="2">
    <source>
        <dbReference type="ARBA" id="ARBA00022692"/>
    </source>
</evidence>
<feature type="transmembrane region" description="Helical" evidence="5">
    <location>
        <begin position="70"/>
        <end position="89"/>
    </location>
</feature>
<dbReference type="AlphaFoldDB" id="Q97MC6"/>
<gene>
    <name evidence="6" type="ordered locus">CA_C0272</name>
</gene>
<feature type="transmembrane region" description="Helical" evidence="5">
    <location>
        <begin position="253"/>
        <end position="276"/>
    </location>
</feature>
<feature type="transmembrane region" description="Helical" evidence="5">
    <location>
        <begin position="348"/>
        <end position="368"/>
    </location>
</feature>
<dbReference type="GO" id="GO:0022857">
    <property type="term" value="F:transmembrane transporter activity"/>
    <property type="evidence" value="ECO:0007669"/>
    <property type="project" value="InterPro"/>
</dbReference>
<evidence type="ECO:0000313" key="7">
    <source>
        <dbReference type="Proteomes" id="UP000000814"/>
    </source>
</evidence>
<keyword evidence="3 5" id="KW-1133">Transmembrane helix</keyword>
<dbReference type="InterPro" id="IPR002293">
    <property type="entry name" value="AA/rel_permease1"/>
</dbReference>
<dbReference type="PANTHER" id="PTHR47704">
    <property type="entry name" value="POTASSIUM TRANSPORTER KIMA"/>
    <property type="match status" value="1"/>
</dbReference>
<dbReference type="Proteomes" id="UP000000814">
    <property type="component" value="Chromosome"/>
</dbReference>
<dbReference type="Pfam" id="PF13520">
    <property type="entry name" value="AA_permease_2"/>
    <property type="match status" value="1"/>
</dbReference>
<evidence type="ECO:0000256" key="4">
    <source>
        <dbReference type="ARBA" id="ARBA00023136"/>
    </source>
</evidence>
<feature type="transmembrane region" description="Helical" evidence="5">
    <location>
        <begin position="215"/>
        <end position="233"/>
    </location>
</feature>
<comment type="subcellular location">
    <subcellularLocation>
        <location evidence="1">Membrane</location>
        <topology evidence="1">Multi-pass membrane protein</topology>
    </subcellularLocation>
</comment>
<keyword evidence="7" id="KW-1185">Reference proteome</keyword>
<keyword evidence="2 5" id="KW-0812">Transmembrane</keyword>
<name>Q97MC6_CLOAB</name>
<dbReference type="RefSeq" id="WP_010963595.1">
    <property type="nucleotide sequence ID" value="NC_003030.1"/>
</dbReference>
<dbReference type="OrthoDB" id="9759676at2"/>
<evidence type="ECO:0000256" key="5">
    <source>
        <dbReference type="SAM" id="Phobius"/>
    </source>
</evidence>
<sequence>MVNKFFDLLICRPLANEQSSSEKYNVPFGLAVMASDAISSVAYASQEILLVLVPIIGAASYAWLGKASLMIIGLLLILTVSYVQIIKAYPQGGGAYIVAKENLGVKPGLVAGASLLLDYILTVAVSASSGVAAITSAFPSLVPHSVLLAVVLIIILTILNLRGVSESAKMFSIPTYLFIFSMIFMIIFGIAKYIIYGAPSMHMIHQTLKPMGDVSIFLILKAFSSGCSALTGLEAVSNSVPNFKEPGQKNATIVMVLLTLCIFVIFGGSSLLARFYGAIPNDNVTVLAQIAYGVFSGKTFMFYVVQFTTAIILIMACNTSFTGFPMLMSVIARDGYAPRSFATRGKRLSFSNGIVFLSIIAGILVIIFKADTHLLIPLYSVGVFLSFTLAQTGMVIHWNKTNEKGKNTRKLINGFGAAITLLTTGVIVYEKFLSGAWVIIILVPIIVLGFLHIKKHYNYVARGLRADEEYVKNCGIGQTYNHLIIVPIASLNKATLGALKYARSLTSDVIALNVSPNKEYMDKLKHKWEELNTDILLVSKYSPYRAIVTPLIEYIGVISKAAVPDEKITVVLPQFITRDKSGQILHNHTSFLLREALLRYDNIVVSTYPFHLSPKDDNEE</sequence>
<dbReference type="eggNOG" id="COG0531">
    <property type="taxonomic scope" value="Bacteria"/>
</dbReference>
<dbReference type="HOGENOM" id="CLU_017999_1_1_9"/>
<evidence type="ECO:0000256" key="3">
    <source>
        <dbReference type="ARBA" id="ARBA00022989"/>
    </source>
</evidence>
<dbReference type="InterPro" id="IPR053153">
    <property type="entry name" value="APC_K+_Transporter"/>
</dbReference>
<feature type="transmembrane region" description="Helical" evidence="5">
    <location>
        <begin position="374"/>
        <end position="399"/>
    </location>
</feature>
<reference evidence="6 7" key="1">
    <citation type="journal article" date="2001" name="J. Bacteriol.">
        <title>Genome sequence and comparative analysis of the solvent-producing bacterium Clostridium acetobutylicum.</title>
        <authorList>
            <person name="Nolling J."/>
            <person name="Breton G."/>
            <person name="Omelchenko M.V."/>
            <person name="Makarova K.S."/>
            <person name="Zeng Q."/>
            <person name="Gibson R."/>
            <person name="Lee H.M."/>
            <person name="Dubois J."/>
            <person name="Qiu D."/>
            <person name="Hitti J."/>
            <person name="Wolf Y.I."/>
            <person name="Tatusov R.L."/>
            <person name="Sabathe F."/>
            <person name="Doucette-Stamm L."/>
            <person name="Soucaille P."/>
            <person name="Daly M.J."/>
            <person name="Bennett G.N."/>
            <person name="Koonin E.V."/>
            <person name="Smith D.R."/>
        </authorList>
    </citation>
    <scope>NUCLEOTIDE SEQUENCE [LARGE SCALE GENOMIC DNA]</scope>
    <source>
        <strain evidence="7">ATCC 824 / DSM 792 / JCM 1419 / LMG 5710 / VKM B-1787</strain>
    </source>
</reference>
<feature type="transmembrane region" description="Helical" evidence="5">
    <location>
        <begin position="300"/>
        <end position="327"/>
    </location>
</feature>
<feature type="transmembrane region" description="Helical" evidence="5">
    <location>
        <begin position="173"/>
        <end position="195"/>
    </location>
</feature>
<feature type="transmembrane region" description="Helical" evidence="5">
    <location>
        <begin position="411"/>
        <end position="429"/>
    </location>
</feature>
<dbReference type="PANTHER" id="PTHR47704:SF1">
    <property type="entry name" value="POTASSIUM TRANSPORTER KIMA"/>
    <property type="match status" value="1"/>
</dbReference>
<proteinExistence type="predicted"/>
<organism evidence="6 7">
    <name type="scientific">Clostridium acetobutylicum (strain ATCC 824 / DSM 792 / JCM 1419 / IAM 19013 / LMG 5710 / NBRC 13948 / NRRL B-527 / VKM B-1787 / 2291 / W)</name>
    <dbReference type="NCBI Taxonomy" id="272562"/>
    <lineage>
        <taxon>Bacteria</taxon>
        <taxon>Bacillati</taxon>
        <taxon>Bacillota</taxon>
        <taxon>Clostridia</taxon>
        <taxon>Eubacteriales</taxon>
        <taxon>Clostridiaceae</taxon>
        <taxon>Clostridium</taxon>
    </lineage>
</organism>
<dbReference type="KEGG" id="cac:CA_C0272"/>
<dbReference type="Gene3D" id="1.20.1740.10">
    <property type="entry name" value="Amino acid/polyamine transporter I"/>
    <property type="match status" value="1"/>
</dbReference>
<dbReference type="EMBL" id="AE001437">
    <property type="protein sequence ID" value="AAK78253.1"/>
    <property type="molecule type" value="Genomic_DNA"/>
</dbReference>